<dbReference type="SMART" id="SM00267">
    <property type="entry name" value="GGDEF"/>
    <property type="match status" value="1"/>
</dbReference>
<dbReference type="AlphaFoldDB" id="A0A1W1BCC1"/>
<dbReference type="SUPFAM" id="SSF55073">
    <property type="entry name" value="Nucleotide cyclase"/>
    <property type="match status" value="1"/>
</dbReference>
<evidence type="ECO:0000313" key="2">
    <source>
        <dbReference type="EMBL" id="SFV51147.1"/>
    </source>
</evidence>
<dbReference type="Pfam" id="PF00990">
    <property type="entry name" value="GGDEF"/>
    <property type="match status" value="1"/>
</dbReference>
<feature type="domain" description="GGDEF" evidence="1">
    <location>
        <begin position="145"/>
        <end position="274"/>
    </location>
</feature>
<dbReference type="PANTHER" id="PTHR45138">
    <property type="entry name" value="REGULATORY COMPONENTS OF SENSORY TRANSDUCTION SYSTEM"/>
    <property type="match status" value="1"/>
</dbReference>
<protein>
    <submittedName>
        <fullName evidence="2">Diguanylate cyclase (GGDEF domain)</fullName>
    </submittedName>
</protein>
<dbReference type="InterPro" id="IPR000160">
    <property type="entry name" value="GGDEF_dom"/>
</dbReference>
<dbReference type="InterPro" id="IPR029787">
    <property type="entry name" value="Nucleotide_cyclase"/>
</dbReference>
<dbReference type="Gene3D" id="3.30.70.270">
    <property type="match status" value="1"/>
</dbReference>
<dbReference type="InterPro" id="IPR050469">
    <property type="entry name" value="Diguanylate_Cyclase"/>
</dbReference>
<dbReference type="NCBIfam" id="TIGR00254">
    <property type="entry name" value="GGDEF"/>
    <property type="match status" value="1"/>
</dbReference>
<name>A0A1W1BCC1_9ZZZZ</name>
<organism evidence="2">
    <name type="scientific">hydrothermal vent metagenome</name>
    <dbReference type="NCBI Taxonomy" id="652676"/>
    <lineage>
        <taxon>unclassified sequences</taxon>
        <taxon>metagenomes</taxon>
        <taxon>ecological metagenomes</taxon>
    </lineage>
</organism>
<dbReference type="EMBL" id="FPHH01000007">
    <property type="protein sequence ID" value="SFV51147.1"/>
    <property type="molecule type" value="Genomic_DNA"/>
</dbReference>
<sequence>MSIKERELEILSNEVKNSIEELPIVTPSVYRSIFEEYAKKDHIKIDNEVELSENIVTKQCSKLTTLQDETYKNANHLSEHTSKAIDAIQSKDTASLQQILLETKKLREEVEELRATLYRDELTHALNRKWLRDKCLHEGSNSFSQDGVLAIIDLNYFKKVNDTHGHIIGDKVLIFIFNELRRIGYPVIRYGGDEFIILFRNFSDITKAKNSLEQLRESIIKKRLKTHNKATFTVSFSFGLAAFKEGDFLDKTIEEADKNMYKDKIQIKKRITSI</sequence>
<dbReference type="CDD" id="cd01949">
    <property type="entry name" value="GGDEF"/>
    <property type="match status" value="1"/>
</dbReference>
<evidence type="ECO:0000259" key="1">
    <source>
        <dbReference type="PROSITE" id="PS50887"/>
    </source>
</evidence>
<reference evidence="2" key="1">
    <citation type="submission" date="2016-10" db="EMBL/GenBank/DDBJ databases">
        <authorList>
            <person name="de Groot N.N."/>
        </authorList>
    </citation>
    <scope>NUCLEOTIDE SEQUENCE</scope>
</reference>
<accession>A0A1W1BCC1</accession>
<proteinExistence type="predicted"/>
<dbReference type="GO" id="GO:0005886">
    <property type="term" value="C:plasma membrane"/>
    <property type="evidence" value="ECO:0007669"/>
    <property type="project" value="TreeGrafter"/>
</dbReference>
<dbReference type="InterPro" id="IPR043128">
    <property type="entry name" value="Rev_trsase/Diguanyl_cyclase"/>
</dbReference>
<dbReference type="PROSITE" id="PS50887">
    <property type="entry name" value="GGDEF"/>
    <property type="match status" value="1"/>
</dbReference>
<dbReference type="GO" id="GO:0043709">
    <property type="term" value="P:cell adhesion involved in single-species biofilm formation"/>
    <property type="evidence" value="ECO:0007669"/>
    <property type="project" value="TreeGrafter"/>
</dbReference>
<dbReference type="GO" id="GO:1902201">
    <property type="term" value="P:negative regulation of bacterial-type flagellum-dependent cell motility"/>
    <property type="evidence" value="ECO:0007669"/>
    <property type="project" value="TreeGrafter"/>
</dbReference>
<gene>
    <name evidence="2" type="ORF">MNB_SM-5-328</name>
</gene>
<dbReference type="PANTHER" id="PTHR45138:SF6">
    <property type="entry name" value="DIGUANYLATE CYCLASE DGCN"/>
    <property type="match status" value="1"/>
</dbReference>
<dbReference type="GO" id="GO:0052621">
    <property type="term" value="F:diguanylate cyclase activity"/>
    <property type="evidence" value="ECO:0007669"/>
    <property type="project" value="TreeGrafter"/>
</dbReference>